<evidence type="ECO:0000256" key="1">
    <source>
        <dbReference type="SAM" id="MobiDB-lite"/>
    </source>
</evidence>
<sequence length="774" mass="85414">MGIRKFIPWPAIALTAAQVMTTYDHEAIDYSTYVSPFVGTTGGGNMFPGVSSGPFAVVKLGPDVSSGTTDAYSGYLPSGNITGFSMLHESGTGGAPKYGVVSQMPVAGRIMDPLADFSMGRRSEDLAEVGYYKSSLANGVTVELAATNHAGVYQYTFPSEQTNSIYVDITHVLPSFRGFGWGQEYRGRNIAVTTDGRYTGEGSYNKGWNLSPDWTIYFCGKFSEKPQSARVFKGSNITEARMADTSSVNTRVAEKIGGIFEFDSSTVTSYVGVSWISTDRACEYMEQELSGPPKFEDVVQTAKDRWNNEVFSKITTSSTNDNDLKLLYTALYGMHLIPSNRTGENPLWTSNEPYYDDIFTFWDLFRCSTALTHVLQPEAYEEQIRSIIDIWRHDGFMPDGRSSNFNGRTQGGSNADNVLADAYVKGVQGSINWEDGYSAIKEDAETQPPNNNDPIAPEASTKEGRGALPDWLKYGYITPSFTRAVSRSVEYSVNDFSLYQVATGLGKTADAQKYLDRSRNWRNHWNPDASSNGHSGFMVPRKADGSFVDQDPLSCGGCYWGDAYYQGLPWEYSMNAHHDFAHTTELVGGTLRMVDRLEKMFEEGLSSRAGKLSGTIFNPANEPSFTTPYLYNFVGRQDLAVQRSRYVAKTFYTTATNGIPGNSDAGAMQTWLLWNMIGLYPLTGQTTFLIGSPWFESMSINLGNGRALKITSSGGNSDTAYYVQSLRVNGENWTKNWLTWSDVFENGGTMEFVLGTQAKKWDTGDPPPSPASDK</sequence>
<dbReference type="PANTHER" id="PTHR12143">
    <property type="entry name" value="PEPTIDE N-GLYCANASE PNGASE -RELATED"/>
    <property type="match status" value="1"/>
</dbReference>
<keyword evidence="2" id="KW-0732">Signal</keyword>
<dbReference type="Gene3D" id="1.20.1050.60">
    <property type="entry name" value="alpha-1,2-mannosidase"/>
    <property type="match status" value="1"/>
</dbReference>
<feature type="domain" description="Glycosyl hydrolase family 92" evidence="3">
    <location>
        <begin position="281"/>
        <end position="755"/>
    </location>
</feature>
<evidence type="ECO:0000313" key="5">
    <source>
        <dbReference type="EMBL" id="KAF2755081.1"/>
    </source>
</evidence>
<dbReference type="InterPro" id="IPR005887">
    <property type="entry name" value="GH92_a_mannosidase_put"/>
</dbReference>
<gene>
    <name evidence="5" type="ORF">EJ05DRAFT_494169</name>
</gene>
<dbReference type="GO" id="GO:0006516">
    <property type="term" value="P:glycoprotein catabolic process"/>
    <property type="evidence" value="ECO:0007669"/>
    <property type="project" value="TreeGrafter"/>
</dbReference>
<dbReference type="SUPFAM" id="SSF48208">
    <property type="entry name" value="Six-hairpin glycosidases"/>
    <property type="match status" value="1"/>
</dbReference>
<dbReference type="FunFam" id="3.30.2080.10:FF:000001">
    <property type="entry name" value="Alpha-1,2-mannosidase subfamily"/>
    <property type="match status" value="1"/>
</dbReference>
<dbReference type="OrthoDB" id="449263at2759"/>
<name>A0A6A6W239_9PEZI</name>
<evidence type="ECO:0000259" key="3">
    <source>
        <dbReference type="Pfam" id="PF07971"/>
    </source>
</evidence>
<dbReference type="GeneID" id="54487227"/>
<evidence type="ECO:0000313" key="6">
    <source>
        <dbReference type="Proteomes" id="UP000799437"/>
    </source>
</evidence>
<dbReference type="NCBIfam" id="TIGR01180">
    <property type="entry name" value="aman2_put"/>
    <property type="match status" value="1"/>
</dbReference>
<organism evidence="5 6">
    <name type="scientific">Pseudovirgaria hyperparasitica</name>
    <dbReference type="NCBI Taxonomy" id="470096"/>
    <lineage>
        <taxon>Eukaryota</taxon>
        <taxon>Fungi</taxon>
        <taxon>Dikarya</taxon>
        <taxon>Ascomycota</taxon>
        <taxon>Pezizomycotina</taxon>
        <taxon>Dothideomycetes</taxon>
        <taxon>Dothideomycetes incertae sedis</taxon>
        <taxon>Acrospermales</taxon>
        <taxon>Acrospermaceae</taxon>
        <taxon>Pseudovirgaria</taxon>
    </lineage>
</organism>
<feature type="signal peptide" evidence="2">
    <location>
        <begin position="1"/>
        <end position="17"/>
    </location>
</feature>
<proteinExistence type="predicted"/>
<dbReference type="FunFam" id="1.20.1050.60:FF:000002">
    <property type="entry name" value="Glycosyl hydrolase family 92"/>
    <property type="match status" value="1"/>
</dbReference>
<dbReference type="RefSeq" id="XP_033597532.1">
    <property type="nucleotide sequence ID" value="XM_033746173.1"/>
</dbReference>
<keyword evidence="5" id="KW-0378">Hydrolase</keyword>
<dbReference type="PANTHER" id="PTHR12143:SF38">
    <property type="entry name" value="ALPHA-1,2-MANNOSIDASE FAMILY PROTEIN (AFU_ORTHOLOGUE AFUA_5G10520)"/>
    <property type="match status" value="1"/>
</dbReference>
<dbReference type="InterPro" id="IPR012939">
    <property type="entry name" value="Glyco_hydro_92"/>
</dbReference>
<dbReference type="InterPro" id="IPR041371">
    <property type="entry name" value="GH92_N"/>
</dbReference>
<dbReference type="GO" id="GO:0005975">
    <property type="term" value="P:carbohydrate metabolic process"/>
    <property type="evidence" value="ECO:0007669"/>
    <property type="project" value="InterPro"/>
</dbReference>
<dbReference type="Gene3D" id="2.70.98.10">
    <property type="match status" value="1"/>
</dbReference>
<dbReference type="InterPro" id="IPR008928">
    <property type="entry name" value="6-hairpin_glycosidase_sf"/>
</dbReference>
<evidence type="ECO:0000259" key="4">
    <source>
        <dbReference type="Pfam" id="PF17678"/>
    </source>
</evidence>
<dbReference type="GO" id="GO:0030246">
    <property type="term" value="F:carbohydrate binding"/>
    <property type="evidence" value="ECO:0007669"/>
    <property type="project" value="InterPro"/>
</dbReference>
<dbReference type="GO" id="GO:0005634">
    <property type="term" value="C:nucleus"/>
    <property type="evidence" value="ECO:0007669"/>
    <property type="project" value="TreeGrafter"/>
</dbReference>
<protein>
    <submittedName>
        <fullName evidence="5">Glycosyl hydrolase</fullName>
    </submittedName>
</protein>
<accession>A0A6A6W239</accession>
<dbReference type="Pfam" id="PF07971">
    <property type="entry name" value="Glyco_hydro_92"/>
    <property type="match status" value="1"/>
</dbReference>
<dbReference type="Gene3D" id="3.30.2080.10">
    <property type="entry name" value="GH92 mannosidase domain"/>
    <property type="match status" value="1"/>
</dbReference>
<feature type="domain" description="Glycosyl hydrolase family 92 N-terminal" evidence="4">
    <location>
        <begin position="33"/>
        <end position="274"/>
    </location>
</feature>
<keyword evidence="6" id="KW-1185">Reference proteome</keyword>
<dbReference type="Pfam" id="PF17678">
    <property type="entry name" value="Glyco_hydro_92N"/>
    <property type="match status" value="1"/>
</dbReference>
<dbReference type="AlphaFoldDB" id="A0A6A6W239"/>
<dbReference type="FunFam" id="2.70.98.10:FF:000028">
    <property type="entry name" value="Alpha-1,2-mannosidase family protein (AFU_orthologue AFUA_5G10520)"/>
    <property type="match status" value="1"/>
</dbReference>
<feature type="chain" id="PRO_5025336789" evidence="2">
    <location>
        <begin position="18"/>
        <end position="774"/>
    </location>
</feature>
<dbReference type="Proteomes" id="UP000799437">
    <property type="component" value="Unassembled WGS sequence"/>
</dbReference>
<dbReference type="GO" id="GO:0000224">
    <property type="term" value="F:peptide-N4-(N-acetyl-beta-glucosaminyl)asparagine amidase activity"/>
    <property type="evidence" value="ECO:0007669"/>
    <property type="project" value="TreeGrafter"/>
</dbReference>
<dbReference type="EMBL" id="ML996578">
    <property type="protein sequence ID" value="KAF2755081.1"/>
    <property type="molecule type" value="Genomic_DNA"/>
</dbReference>
<dbReference type="InterPro" id="IPR050883">
    <property type="entry name" value="PNGase"/>
</dbReference>
<feature type="region of interest" description="Disordered" evidence="1">
    <location>
        <begin position="443"/>
        <end position="463"/>
    </location>
</feature>
<reference evidence="5" key="1">
    <citation type="journal article" date="2020" name="Stud. Mycol.">
        <title>101 Dothideomycetes genomes: a test case for predicting lifestyles and emergence of pathogens.</title>
        <authorList>
            <person name="Haridas S."/>
            <person name="Albert R."/>
            <person name="Binder M."/>
            <person name="Bloem J."/>
            <person name="Labutti K."/>
            <person name="Salamov A."/>
            <person name="Andreopoulos B."/>
            <person name="Baker S."/>
            <person name="Barry K."/>
            <person name="Bills G."/>
            <person name="Bluhm B."/>
            <person name="Cannon C."/>
            <person name="Castanera R."/>
            <person name="Culley D."/>
            <person name="Daum C."/>
            <person name="Ezra D."/>
            <person name="Gonzalez J."/>
            <person name="Henrissat B."/>
            <person name="Kuo A."/>
            <person name="Liang C."/>
            <person name="Lipzen A."/>
            <person name="Lutzoni F."/>
            <person name="Magnuson J."/>
            <person name="Mondo S."/>
            <person name="Nolan M."/>
            <person name="Ohm R."/>
            <person name="Pangilinan J."/>
            <person name="Park H.-J."/>
            <person name="Ramirez L."/>
            <person name="Alfaro M."/>
            <person name="Sun H."/>
            <person name="Tritt A."/>
            <person name="Yoshinaga Y."/>
            <person name="Zwiers L.-H."/>
            <person name="Turgeon B."/>
            <person name="Goodwin S."/>
            <person name="Spatafora J."/>
            <person name="Crous P."/>
            <person name="Grigoriev I."/>
        </authorList>
    </citation>
    <scope>NUCLEOTIDE SEQUENCE</scope>
    <source>
        <strain evidence="5">CBS 121739</strain>
    </source>
</reference>
<dbReference type="InterPro" id="IPR014718">
    <property type="entry name" value="GH-type_carb-bd"/>
</dbReference>
<dbReference type="GO" id="GO:0005829">
    <property type="term" value="C:cytosol"/>
    <property type="evidence" value="ECO:0007669"/>
    <property type="project" value="TreeGrafter"/>
</dbReference>
<dbReference type="Gene3D" id="1.20.1610.10">
    <property type="entry name" value="alpha-1,2-mannosidases domains"/>
    <property type="match status" value="1"/>
</dbReference>
<evidence type="ECO:0000256" key="2">
    <source>
        <dbReference type="SAM" id="SignalP"/>
    </source>
</evidence>
<dbReference type="FunFam" id="1.20.1610.10:FF:000003">
    <property type="entry name" value="Glycoside hydrolase family 92 protein"/>
    <property type="match status" value="1"/>
</dbReference>